<keyword evidence="3" id="KW-0862">Zinc</keyword>
<feature type="domain" description="FLYWCH-type" evidence="4">
    <location>
        <begin position="284"/>
        <end position="339"/>
    </location>
</feature>
<keyword evidence="6" id="KW-1185">Reference proteome</keyword>
<evidence type="ECO:0000256" key="1">
    <source>
        <dbReference type="ARBA" id="ARBA00022723"/>
    </source>
</evidence>
<dbReference type="Pfam" id="PF04500">
    <property type="entry name" value="FLYWCH"/>
    <property type="match status" value="3"/>
</dbReference>
<dbReference type="AlphaFoldDB" id="A0A5E4PX86"/>
<evidence type="ECO:0000256" key="2">
    <source>
        <dbReference type="ARBA" id="ARBA00022771"/>
    </source>
</evidence>
<reference evidence="5 6" key="1">
    <citation type="submission" date="2017-07" db="EMBL/GenBank/DDBJ databases">
        <authorList>
            <person name="Talla V."/>
            <person name="Backstrom N."/>
        </authorList>
    </citation>
    <scope>NUCLEOTIDE SEQUENCE [LARGE SCALE GENOMIC DNA]</scope>
</reference>
<evidence type="ECO:0000259" key="4">
    <source>
        <dbReference type="Pfam" id="PF04500"/>
    </source>
</evidence>
<protein>
    <recommendedName>
        <fullName evidence="4">FLYWCH-type domain-containing protein</fullName>
    </recommendedName>
</protein>
<proteinExistence type="predicted"/>
<dbReference type="EMBL" id="FZQP02000837">
    <property type="protein sequence ID" value="VVC90621.1"/>
    <property type="molecule type" value="Genomic_DNA"/>
</dbReference>
<feature type="domain" description="FLYWCH-type" evidence="4">
    <location>
        <begin position="210"/>
        <end position="266"/>
    </location>
</feature>
<feature type="domain" description="FLYWCH-type" evidence="4">
    <location>
        <begin position="491"/>
        <end position="536"/>
    </location>
</feature>
<dbReference type="Gene3D" id="2.20.25.240">
    <property type="match status" value="7"/>
</dbReference>
<dbReference type="InterPro" id="IPR007588">
    <property type="entry name" value="Znf_FLYWCH"/>
</dbReference>
<gene>
    <name evidence="5" type="ORF">LSINAPIS_LOCUS3491</name>
</gene>
<keyword evidence="1" id="KW-0479">Metal-binding</keyword>
<accession>A0A5E4PX86</accession>
<feature type="non-terminal residue" evidence="5">
    <location>
        <position position="740"/>
    </location>
</feature>
<keyword evidence="2" id="KW-0863">Zinc-finger</keyword>
<dbReference type="GO" id="GO:0008270">
    <property type="term" value="F:zinc ion binding"/>
    <property type="evidence" value="ECO:0007669"/>
    <property type="project" value="UniProtKB-KW"/>
</dbReference>
<evidence type="ECO:0000313" key="6">
    <source>
        <dbReference type="Proteomes" id="UP000324832"/>
    </source>
</evidence>
<evidence type="ECO:0000256" key="3">
    <source>
        <dbReference type="ARBA" id="ARBA00022833"/>
    </source>
</evidence>
<name>A0A5E4PX86_9NEOP</name>
<dbReference type="Proteomes" id="UP000324832">
    <property type="component" value="Unassembled WGS sequence"/>
</dbReference>
<organism evidence="5 6">
    <name type="scientific">Leptidea sinapis</name>
    <dbReference type="NCBI Taxonomy" id="189913"/>
    <lineage>
        <taxon>Eukaryota</taxon>
        <taxon>Metazoa</taxon>
        <taxon>Ecdysozoa</taxon>
        <taxon>Arthropoda</taxon>
        <taxon>Hexapoda</taxon>
        <taxon>Insecta</taxon>
        <taxon>Pterygota</taxon>
        <taxon>Neoptera</taxon>
        <taxon>Endopterygota</taxon>
        <taxon>Lepidoptera</taxon>
        <taxon>Glossata</taxon>
        <taxon>Ditrysia</taxon>
        <taxon>Papilionoidea</taxon>
        <taxon>Pieridae</taxon>
        <taxon>Dismorphiinae</taxon>
        <taxon>Leptidea</taxon>
    </lineage>
</organism>
<evidence type="ECO:0000313" key="5">
    <source>
        <dbReference type="EMBL" id="VVC90621.1"/>
    </source>
</evidence>
<sequence length="740" mass="85882">MEQVFIFLDVSLEYIQTGNGSLLVRISGYTFAKLNKVSNTWTCSRRLNNCKAKLKIKDGLLCDYNLEHNHDPPNLVKLSNGTNGVLLARVNGYTFGKINKISYYWKCSSRTQYNCEAKIRIKSDTLSDCHLVHNHDPPRYMMLKDGSYIRIIFDYIKTNKGSILARVNGYTFGKLSKSSYWWGCSKRTNSNCKAKLQIKSDIVCSVKWDYVKTTQGYRLILIDGYMFAKANSGYFWRCSSRLQWKCKAKVRIKDDVLMAFELQHTHAAPKYISHLISDLDFETIITQNGTTLIKFQNHTFAKNPVGYYWTCSRKKAKKCQAKVRVKDGMMTNYYLEHNHPPPILRKLSDEYKYITVRNGSVLLMLDSFTYSRVTKLSWYCSSKSRGCKAKVHLQNAALSLTTHNHPPPKYVQTSTGYTYITLHNGSVLLMIDSFTYSKVNKLSWYCSSKSRGCKARVSFLNPHLSSTVHNHPPPKYMKISTDFHYELIPSSRSTKNILVFQGYTFSQNRSSGNWYCSKQHSGCKARINMNADGNKYLEFSKKYLQPMKTEFNEKLSKLIGRKKSNSIYYINEARYEDFINDIKEVKNRRLKTYEDYKYLANYEVLEINGRERLVKPKNDSEVMKFYVKIDELFGVLHTIHILFEHANRDTMDVEIKSKYCNISKDAIKFFLYYKCRNLKLSNIVTLAITRLVNTLSFTKAFFTKSQKGKPLLLFGNYSYCKQTIILNTSIVFDEMITALS</sequence>